<dbReference type="GO" id="GO:0000976">
    <property type="term" value="F:transcription cis-regulatory region binding"/>
    <property type="evidence" value="ECO:0007669"/>
    <property type="project" value="TreeGrafter"/>
</dbReference>
<dbReference type="EMBL" id="VDFU01000033">
    <property type="protein sequence ID" value="TNC46719.1"/>
    <property type="molecule type" value="Genomic_DNA"/>
</dbReference>
<feature type="domain" description="HTH lacI-type" evidence="4">
    <location>
        <begin position="5"/>
        <end position="56"/>
    </location>
</feature>
<dbReference type="InterPro" id="IPR028082">
    <property type="entry name" value="Peripla_BP_I"/>
</dbReference>
<evidence type="ECO:0000256" key="2">
    <source>
        <dbReference type="ARBA" id="ARBA00023125"/>
    </source>
</evidence>
<dbReference type="PROSITE" id="PS50932">
    <property type="entry name" value="HTH_LACI_2"/>
    <property type="match status" value="1"/>
</dbReference>
<dbReference type="SMART" id="SM00354">
    <property type="entry name" value="HTH_LACI"/>
    <property type="match status" value="1"/>
</dbReference>
<dbReference type="Pfam" id="PF13407">
    <property type="entry name" value="Peripla_BP_4"/>
    <property type="match status" value="1"/>
</dbReference>
<keyword evidence="1" id="KW-0805">Transcription regulation</keyword>
<accession>A0A5C4MP49</accession>
<evidence type="ECO:0000259" key="4">
    <source>
        <dbReference type="PROSITE" id="PS50932"/>
    </source>
</evidence>
<name>A0A5C4MP49_9RHOB</name>
<dbReference type="CDD" id="cd01392">
    <property type="entry name" value="HTH_LacI"/>
    <property type="match status" value="1"/>
</dbReference>
<dbReference type="AlphaFoldDB" id="A0A5C4MP49"/>
<evidence type="ECO:0000256" key="3">
    <source>
        <dbReference type="ARBA" id="ARBA00023163"/>
    </source>
</evidence>
<dbReference type="PANTHER" id="PTHR30146">
    <property type="entry name" value="LACI-RELATED TRANSCRIPTIONAL REPRESSOR"/>
    <property type="match status" value="1"/>
</dbReference>
<evidence type="ECO:0000256" key="1">
    <source>
        <dbReference type="ARBA" id="ARBA00023015"/>
    </source>
</evidence>
<keyword evidence="7" id="KW-1185">Reference proteome</keyword>
<sequence>MGRRVTIDDLAEAAGVSVSTVDRVLTGRAKVRPKTAERVLAAAEAIGFYAAPILRERLETVQPVHRLGVLLQQSSRTFYRMLAEALSEAAAGDPGLGLDIAHMDDLSPEAVAARMMEMGSNVQALAVVSAEHPRITEAIEKLASKGVRTVALISALTAPSGVAYVGLDAWKVGRTAGWACARLARTPGRLGILVGNHRYRCQELNESGFRSYLREHAPSFTVLEPLTTFEDRVVAREQTERLLAAEPDLAGLYVAGGGITGALAAVRDAARESLVVVGYERMPTTTTGLLDGTLDFVIAHPLQRLATECLEALLQCAQDPNYRPNDRVVPFELVTSESL</sequence>
<dbReference type="InterPro" id="IPR025997">
    <property type="entry name" value="SBP_2_dom"/>
</dbReference>
<protein>
    <submittedName>
        <fullName evidence="6">LacI family transcriptional regulator</fullName>
    </submittedName>
</protein>
<keyword evidence="2" id="KW-0238">DNA-binding</keyword>
<dbReference type="OrthoDB" id="9805774at2"/>
<gene>
    <name evidence="6" type="ORF">FHG66_18365</name>
</gene>
<dbReference type="GO" id="GO:0003700">
    <property type="term" value="F:DNA-binding transcription factor activity"/>
    <property type="evidence" value="ECO:0007669"/>
    <property type="project" value="TreeGrafter"/>
</dbReference>
<dbReference type="PANTHER" id="PTHR30146:SF152">
    <property type="entry name" value="TRANSCRIPTIONAL REGULATORY PROTEIN"/>
    <property type="match status" value="1"/>
</dbReference>
<dbReference type="InterPro" id="IPR010982">
    <property type="entry name" value="Lambda_DNA-bd_dom_sf"/>
</dbReference>
<dbReference type="Proteomes" id="UP000305887">
    <property type="component" value="Unassembled WGS sequence"/>
</dbReference>
<comment type="caution">
    <text evidence="6">The sequence shown here is derived from an EMBL/GenBank/DDBJ whole genome shotgun (WGS) entry which is preliminary data.</text>
</comment>
<dbReference type="PROSITE" id="PS00356">
    <property type="entry name" value="HTH_LACI_1"/>
    <property type="match status" value="1"/>
</dbReference>
<dbReference type="Gene3D" id="3.40.50.2300">
    <property type="match status" value="2"/>
</dbReference>
<dbReference type="SUPFAM" id="SSF53822">
    <property type="entry name" value="Periplasmic binding protein-like I"/>
    <property type="match status" value="1"/>
</dbReference>
<dbReference type="Gene3D" id="1.10.260.40">
    <property type="entry name" value="lambda repressor-like DNA-binding domains"/>
    <property type="match status" value="1"/>
</dbReference>
<proteinExistence type="predicted"/>
<organism evidence="6 7">
    <name type="scientific">Rubellimicrobium rubrum</name>
    <dbReference type="NCBI Taxonomy" id="2585369"/>
    <lineage>
        <taxon>Bacteria</taxon>
        <taxon>Pseudomonadati</taxon>
        <taxon>Pseudomonadota</taxon>
        <taxon>Alphaproteobacteria</taxon>
        <taxon>Rhodobacterales</taxon>
        <taxon>Roseobacteraceae</taxon>
        <taxon>Rubellimicrobium</taxon>
    </lineage>
</organism>
<reference evidence="6 7" key="1">
    <citation type="submission" date="2019-06" db="EMBL/GenBank/DDBJ databases">
        <title>YIM 131921 draft genome.</title>
        <authorList>
            <person name="Jiang L."/>
        </authorList>
    </citation>
    <scope>NUCLEOTIDE SEQUENCE [LARGE SCALE GENOMIC DNA]</scope>
    <source>
        <strain evidence="6 7">YIM 131921</strain>
    </source>
</reference>
<dbReference type="InterPro" id="IPR000843">
    <property type="entry name" value="HTH_LacI"/>
</dbReference>
<dbReference type="CDD" id="cd06307">
    <property type="entry name" value="PBP1_sugar_binding"/>
    <property type="match status" value="1"/>
</dbReference>
<evidence type="ECO:0000259" key="5">
    <source>
        <dbReference type="PROSITE" id="PS50943"/>
    </source>
</evidence>
<dbReference type="Pfam" id="PF00356">
    <property type="entry name" value="LacI"/>
    <property type="match status" value="1"/>
</dbReference>
<feature type="domain" description="HTH cro/C1-type" evidence="5">
    <location>
        <begin position="6"/>
        <end position="42"/>
    </location>
</feature>
<dbReference type="PROSITE" id="PS50943">
    <property type="entry name" value="HTH_CROC1"/>
    <property type="match status" value="1"/>
</dbReference>
<dbReference type="SUPFAM" id="SSF47413">
    <property type="entry name" value="lambda repressor-like DNA-binding domains"/>
    <property type="match status" value="1"/>
</dbReference>
<dbReference type="InterPro" id="IPR001387">
    <property type="entry name" value="Cro/C1-type_HTH"/>
</dbReference>
<evidence type="ECO:0000313" key="6">
    <source>
        <dbReference type="EMBL" id="TNC46719.1"/>
    </source>
</evidence>
<evidence type="ECO:0000313" key="7">
    <source>
        <dbReference type="Proteomes" id="UP000305887"/>
    </source>
</evidence>
<keyword evidence="3" id="KW-0804">Transcription</keyword>